<dbReference type="Gene3D" id="3.40.50.20">
    <property type="match status" value="1"/>
</dbReference>
<evidence type="ECO:0000256" key="7">
    <source>
        <dbReference type="ARBA" id="ARBA00038345"/>
    </source>
</evidence>
<dbReference type="SUPFAM" id="SSF56059">
    <property type="entry name" value="Glutathione synthetase ATP-binding domain-like"/>
    <property type="match status" value="1"/>
</dbReference>
<dbReference type="GO" id="GO:0004637">
    <property type="term" value="F:phosphoribosylamine-glycine ligase activity"/>
    <property type="evidence" value="ECO:0007669"/>
    <property type="project" value="UniProtKB-UniRule"/>
</dbReference>
<dbReference type="Pfam" id="PF02843">
    <property type="entry name" value="GARS_C"/>
    <property type="match status" value="1"/>
</dbReference>
<name>A0A561Q4A6_9BACT</name>
<dbReference type="Gene3D" id="3.30.470.20">
    <property type="entry name" value="ATP-grasp fold, B domain"/>
    <property type="match status" value="1"/>
</dbReference>
<evidence type="ECO:0000256" key="9">
    <source>
        <dbReference type="ARBA" id="ARBA00042864"/>
    </source>
</evidence>
<dbReference type="OrthoDB" id="9807240at2"/>
<dbReference type="GO" id="GO:0046872">
    <property type="term" value="F:metal ion binding"/>
    <property type="evidence" value="ECO:0007669"/>
    <property type="project" value="InterPro"/>
</dbReference>
<dbReference type="SMART" id="SM01209">
    <property type="entry name" value="GARS_A"/>
    <property type="match status" value="1"/>
</dbReference>
<dbReference type="EMBL" id="VIWO01000001">
    <property type="protein sequence ID" value="TWF45204.1"/>
    <property type="molecule type" value="Genomic_DNA"/>
</dbReference>
<dbReference type="InterPro" id="IPR020562">
    <property type="entry name" value="PRibGlycinamide_synth_N"/>
</dbReference>
<keyword evidence="5 10" id="KW-0658">Purine biosynthesis</keyword>
<dbReference type="RefSeq" id="WP_145663525.1">
    <property type="nucleotide sequence ID" value="NZ_VIWO01000001.1"/>
</dbReference>
<comment type="caution">
    <text evidence="13">The sequence shown here is derived from an EMBL/GenBank/DDBJ whole genome shotgun (WGS) entry which is preliminary data.</text>
</comment>
<comment type="pathway">
    <text evidence="1 10">Purine metabolism; IMP biosynthesis via de novo pathway; N(1)-(5-phospho-D-ribosyl)glycinamide from 5-phospho-alpha-D-ribose 1-diphosphate: step 2/2.</text>
</comment>
<keyword evidence="4 11" id="KW-0547">Nucleotide-binding</keyword>
<dbReference type="InterPro" id="IPR020561">
    <property type="entry name" value="PRibGlycinamid_synth_ATP-grasp"/>
</dbReference>
<dbReference type="Gene3D" id="3.30.1490.20">
    <property type="entry name" value="ATP-grasp fold, A domain"/>
    <property type="match status" value="1"/>
</dbReference>
<keyword evidence="3 10" id="KW-0436">Ligase</keyword>
<evidence type="ECO:0000256" key="8">
    <source>
        <dbReference type="ARBA" id="ARBA00042242"/>
    </source>
</evidence>
<gene>
    <name evidence="10" type="primary">purD</name>
    <name evidence="13" type="ORF">FHW36_1011131</name>
</gene>
<dbReference type="InterPro" id="IPR020560">
    <property type="entry name" value="PRibGlycinamide_synth_C-dom"/>
</dbReference>
<reference evidence="13 14" key="1">
    <citation type="submission" date="2019-06" db="EMBL/GenBank/DDBJ databases">
        <title>Sorghum-associated microbial communities from plants grown in Nebraska, USA.</title>
        <authorList>
            <person name="Schachtman D."/>
        </authorList>
    </citation>
    <scope>NUCLEOTIDE SEQUENCE [LARGE SCALE GENOMIC DNA]</scope>
    <source>
        <strain evidence="13 14">1209</strain>
    </source>
</reference>
<accession>A0A561Q4A6</accession>
<dbReference type="InterPro" id="IPR011054">
    <property type="entry name" value="Rudment_hybrid_motif"/>
</dbReference>
<evidence type="ECO:0000256" key="6">
    <source>
        <dbReference type="ARBA" id="ARBA00022840"/>
    </source>
</evidence>
<dbReference type="Proteomes" id="UP000320811">
    <property type="component" value="Unassembled WGS sequence"/>
</dbReference>
<dbReference type="GO" id="GO:0006189">
    <property type="term" value="P:'de novo' IMP biosynthetic process"/>
    <property type="evidence" value="ECO:0007669"/>
    <property type="project" value="UniProtKB-UniRule"/>
</dbReference>
<dbReference type="SMART" id="SM01210">
    <property type="entry name" value="GARS_C"/>
    <property type="match status" value="1"/>
</dbReference>
<dbReference type="EC" id="6.3.4.13" evidence="2 10"/>
<comment type="catalytic activity">
    <reaction evidence="10">
        <text>5-phospho-beta-D-ribosylamine + glycine + ATP = N(1)-(5-phospho-beta-D-ribosyl)glycinamide + ADP + phosphate + H(+)</text>
        <dbReference type="Rhea" id="RHEA:17453"/>
        <dbReference type="ChEBI" id="CHEBI:15378"/>
        <dbReference type="ChEBI" id="CHEBI:30616"/>
        <dbReference type="ChEBI" id="CHEBI:43474"/>
        <dbReference type="ChEBI" id="CHEBI:57305"/>
        <dbReference type="ChEBI" id="CHEBI:58681"/>
        <dbReference type="ChEBI" id="CHEBI:143788"/>
        <dbReference type="ChEBI" id="CHEBI:456216"/>
        <dbReference type="EC" id="6.3.4.13"/>
    </reaction>
</comment>
<dbReference type="NCBIfam" id="TIGR00877">
    <property type="entry name" value="purD"/>
    <property type="match status" value="1"/>
</dbReference>
<dbReference type="SUPFAM" id="SSF51246">
    <property type="entry name" value="Rudiment single hybrid motif"/>
    <property type="match status" value="1"/>
</dbReference>
<dbReference type="Gene3D" id="3.90.600.10">
    <property type="entry name" value="Phosphoribosylglycinamide synthetase, C-terminal domain"/>
    <property type="match status" value="1"/>
</dbReference>
<evidence type="ECO:0000256" key="2">
    <source>
        <dbReference type="ARBA" id="ARBA00013255"/>
    </source>
</evidence>
<dbReference type="PANTHER" id="PTHR43472:SF1">
    <property type="entry name" value="PHOSPHORIBOSYLAMINE--GLYCINE LIGASE, CHLOROPLASTIC"/>
    <property type="match status" value="1"/>
</dbReference>
<keyword evidence="14" id="KW-1185">Reference proteome</keyword>
<dbReference type="GO" id="GO:0009113">
    <property type="term" value="P:purine nucleobase biosynthetic process"/>
    <property type="evidence" value="ECO:0007669"/>
    <property type="project" value="InterPro"/>
</dbReference>
<dbReference type="Pfam" id="PF01071">
    <property type="entry name" value="GARS_A"/>
    <property type="match status" value="1"/>
</dbReference>
<comment type="similarity">
    <text evidence="7 10">Belongs to the GARS family.</text>
</comment>
<evidence type="ECO:0000313" key="14">
    <source>
        <dbReference type="Proteomes" id="UP000320811"/>
    </source>
</evidence>
<dbReference type="InterPro" id="IPR013815">
    <property type="entry name" value="ATP_grasp_subdomain_1"/>
</dbReference>
<evidence type="ECO:0000256" key="11">
    <source>
        <dbReference type="PROSITE-ProRule" id="PRU00409"/>
    </source>
</evidence>
<protein>
    <recommendedName>
        <fullName evidence="2 10">Phosphoribosylamine--glycine ligase</fullName>
        <ecNumber evidence="2 10">6.3.4.13</ecNumber>
    </recommendedName>
    <alternativeName>
        <fullName evidence="10">GARS</fullName>
    </alternativeName>
    <alternativeName>
        <fullName evidence="8 10">Glycinamide ribonucleotide synthetase</fullName>
    </alternativeName>
    <alternativeName>
        <fullName evidence="9 10">Phosphoribosylglycinamide synthetase</fullName>
    </alternativeName>
</protein>
<evidence type="ECO:0000256" key="5">
    <source>
        <dbReference type="ARBA" id="ARBA00022755"/>
    </source>
</evidence>
<dbReference type="InterPro" id="IPR016185">
    <property type="entry name" value="PreATP-grasp_dom_sf"/>
</dbReference>
<dbReference type="AlphaFoldDB" id="A0A561Q4A6"/>
<evidence type="ECO:0000256" key="4">
    <source>
        <dbReference type="ARBA" id="ARBA00022741"/>
    </source>
</evidence>
<organism evidence="13 14">
    <name type="scientific">Chitinophaga polysaccharea</name>
    <dbReference type="NCBI Taxonomy" id="1293035"/>
    <lineage>
        <taxon>Bacteria</taxon>
        <taxon>Pseudomonadati</taxon>
        <taxon>Bacteroidota</taxon>
        <taxon>Chitinophagia</taxon>
        <taxon>Chitinophagales</taxon>
        <taxon>Chitinophagaceae</taxon>
        <taxon>Chitinophaga</taxon>
    </lineage>
</organism>
<feature type="domain" description="ATP-grasp" evidence="12">
    <location>
        <begin position="111"/>
        <end position="319"/>
    </location>
</feature>
<evidence type="ECO:0000256" key="3">
    <source>
        <dbReference type="ARBA" id="ARBA00022598"/>
    </source>
</evidence>
<dbReference type="Pfam" id="PF02844">
    <property type="entry name" value="GARS_N"/>
    <property type="match status" value="1"/>
</dbReference>
<dbReference type="InterPro" id="IPR037123">
    <property type="entry name" value="PRibGlycinamide_synth_C_sf"/>
</dbReference>
<dbReference type="GO" id="GO:0005524">
    <property type="term" value="F:ATP binding"/>
    <property type="evidence" value="ECO:0007669"/>
    <property type="project" value="UniProtKB-UniRule"/>
</dbReference>
<dbReference type="UniPathway" id="UPA00074">
    <property type="reaction ID" value="UER00125"/>
</dbReference>
<proteinExistence type="inferred from homology"/>
<dbReference type="PROSITE" id="PS50975">
    <property type="entry name" value="ATP_GRASP"/>
    <property type="match status" value="1"/>
</dbReference>
<evidence type="ECO:0000256" key="10">
    <source>
        <dbReference type="HAMAP-Rule" id="MF_00138"/>
    </source>
</evidence>
<keyword evidence="6 11" id="KW-0067">ATP-binding</keyword>
<dbReference type="InterPro" id="IPR000115">
    <property type="entry name" value="PRibGlycinamide_synth"/>
</dbReference>
<evidence type="ECO:0000256" key="1">
    <source>
        <dbReference type="ARBA" id="ARBA00005174"/>
    </source>
</evidence>
<dbReference type="PANTHER" id="PTHR43472">
    <property type="entry name" value="PHOSPHORIBOSYLAMINE--GLYCINE LIGASE"/>
    <property type="match status" value="1"/>
</dbReference>
<evidence type="ECO:0000259" key="12">
    <source>
        <dbReference type="PROSITE" id="PS50975"/>
    </source>
</evidence>
<dbReference type="SUPFAM" id="SSF52440">
    <property type="entry name" value="PreATP-grasp domain"/>
    <property type="match status" value="1"/>
</dbReference>
<evidence type="ECO:0000313" key="13">
    <source>
        <dbReference type="EMBL" id="TWF45204.1"/>
    </source>
</evidence>
<dbReference type="InterPro" id="IPR011761">
    <property type="entry name" value="ATP-grasp"/>
</dbReference>
<dbReference type="HAMAP" id="MF_00138">
    <property type="entry name" value="GARS"/>
    <property type="match status" value="1"/>
</dbReference>
<sequence>MNILLLGSGGREHALALKMSQSTLCGHLFIAPGNAGTAQCGTNVNMGVSDFEKIKAFCLENAIDLVLPGSEEALVNGIYDYFKSEPALQHIPVMGPSKEGAQLEGSKAYAKLFMQRHHIPTAAYQEFNADNYEAGVAYLQQHSLPIVLKADGLAAGKGVVIATSHEEALAEFEQMIKSAKFGDASKTVVVEQFLTGIELSVFALTDGHSYQILPEAKDYKRIGEGDQGLNTGGMGAVSPVPFADAAFMKKVEDQVIRPTIEGLSKEGIVYYGFVFFGLINVGGEPFVIEYNCRMGDPETEVVMPRLKNDLLELFNAVTAGKLSEQTIYADARAASTVMLVSKGYPEAYEKNKVISGIPAPTHDQVVFHAGTRQDGANVLSNGGRVLSVTSLAADLSLALAHSVQTAEQISFEGKVYRRDIGYEFI</sequence>